<evidence type="ECO:0000259" key="4">
    <source>
        <dbReference type="PROSITE" id="PS50949"/>
    </source>
</evidence>
<dbReference type="PANTHER" id="PTHR43537">
    <property type="entry name" value="TRANSCRIPTIONAL REGULATOR, GNTR FAMILY"/>
    <property type="match status" value="1"/>
</dbReference>
<dbReference type="SMART" id="SM00895">
    <property type="entry name" value="FCD"/>
    <property type="match status" value="1"/>
</dbReference>
<dbReference type="EMBL" id="BPUS01000003">
    <property type="protein sequence ID" value="GJH25139.1"/>
    <property type="molecule type" value="Genomic_DNA"/>
</dbReference>
<dbReference type="GO" id="GO:0003700">
    <property type="term" value="F:DNA-binding transcription factor activity"/>
    <property type="evidence" value="ECO:0007669"/>
    <property type="project" value="InterPro"/>
</dbReference>
<gene>
    <name evidence="5" type="ORF">CBA19CS42_11505</name>
</gene>
<dbReference type="InterPro" id="IPR036390">
    <property type="entry name" value="WH_DNA-bd_sf"/>
</dbReference>
<evidence type="ECO:0000313" key="6">
    <source>
        <dbReference type="Proteomes" id="UP001055111"/>
    </source>
</evidence>
<dbReference type="PANTHER" id="PTHR43537:SF24">
    <property type="entry name" value="GLUCONATE OPERON TRANSCRIPTIONAL REPRESSOR"/>
    <property type="match status" value="1"/>
</dbReference>
<keyword evidence="3" id="KW-0804">Transcription</keyword>
<dbReference type="GO" id="GO:0003677">
    <property type="term" value="F:DNA binding"/>
    <property type="evidence" value="ECO:0007669"/>
    <property type="project" value="UniProtKB-KW"/>
</dbReference>
<dbReference type="RefSeq" id="WP_238211673.1">
    <property type="nucleotide sequence ID" value="NZ_BPUS01000003.1"/>
</dbReference>
<dbReference type="CDD" id="cd07377">
    <property type="entry name" value="WHTH_GntR"/>
    <property type="match status" value="1"/>
</dbReference>
<keyword evidence="1" id="KW-0805">Transcription regulation</keyword>
<dbReference type="Gene3D" id="1.10.10.10">
    <property type="entry name" value="Winged helix-like DNA-binding domain superfamily/Winged helix DNA-binding domain"/>
    <property type="match status" value="1"/>
</dbReference>
<dbReference type="InterPro" id="IPR036388">
    <property type="entry name" value="WH-like_DNA-bd_sf"/>
</dbReference>
<dbReference type="InterPro" id="IPR008920">
    <property type="entry name" value="TF_FadR/GntR_C"/>
</dbReference>
<accession>A0AA37MS17</accession>
<sequence length="259" mass="28839">MNTRRSCVNMIVLRPLMREGVRMSDTQMSVKEGMSTNRQVVRPAATLRQQVIEGLRSCISDLTFKPGDRLIERELCEMLGVSRTLIREALSQLVAEGLVQTIPHKGPIVAVITKNEAKGLYEVRAALEALAGHQFTERASNDQRVALMQALKELAAIRDMSADDAILLFLKQKAKFYDVILEGAGNPVLTEMLRLVHTRVMMLRATTLSQEGRLEQSYDEISAIVDAVMRNDPDQAAAACKRHVQQAERLAVEVLADID</sequence>
<dbReference type="Proteomes" id="UP001055111">
    <property type="component" value="Unassembled WGS sequence"/>
</dbReference>
<dbReference type="Gene3D" id="1.20.120.530">
    <property type="entry name" value="GntR ligand-binding domain-like"/>
    <property type="match status" value="1"/>
</dbReference>
<dbReference type="Pfam" id="PF07729">
    <property type="entry name" value="FCD"/>
    <property type="match status" value="1"/>
</dbReference>
<dbReference type="Pfam" id="PF00392">
    <property type="entry name" value="GntR"/>
    <property type="match status" value="1"/>
</dbReference>
<proteinExistence type="predicted"/>
<protein>
    <submittedName>
        <fullName evidence="5">FCD domain-containing protein</fullName>
    </submittedName>
</protein>
<dbReference type="PRINTS" id="PR00035">
    <property type="entry name" value="HTHGNTR"/>
</dbReference>
<organism evidence="5 6">
    <name type="scientific">Caballeronia novacaledonica</name>
    <dbReference type="NCBI Taxonomy" id="1544861"/>
    <lineage>
        <taxon>Bacteria</taxon>
        <taxon>Pseudomonadati</taxon>
        <taxon>Pseudomonadota</taxon>
        <taxon>Betaproteobacteria</taxon>
        <taxon>Burkholderiales</taxon>
        <taxon>Burkholderiaceae</taxon>
        <taxon>Caballeronia</taxon>
    </lineage>
</organism>
<feature type="domain" description="HTH gntR-type" evidence="4">
    <location>
        <begin position="45"/>
        <end position="112"/>
    </location>
</feature>
<dbReference type="SUPFAM" id="SSF48008">
    <property type="entry name" value="GntR ligand-binding domain-like"/>
    <property type="match status" value="1"/>
</dbReference>
<evidence type="ECO:0000313" key="5">
    <source>
        <dbReference type="EMBL" id="GJH25139.1"/>
    </source>
</evidence>
<comment type="caution">
    <text evidence="5">The sequence shown here is derived from an EMBL/GenBank/DDBJ whole genome shotgun (WGS) entry which is preliminary data.</text>
</comment>
<reference evidence="5" key="1">
    <citation type="submission" date="2022-09" db="EMBL/GenBank/DDBJ databases">
        <title>Isolation and characterization of 3-chlorobenzoate degrading bacteria from soils in Shizuoka.</title>
        <authorList>
            <person name="Ifat A."/>
            <person name="Ogawa N."/>
            <person name="Kimbara K."/>
            <person name="Moriuchi R."/>
            <person name="Dohra H."/>
            <person name="Shintani M."/>
        </authorList>
    </citation>
    <scope>NUCLEOTIDE SEQUENCE</scope>
    <source>
        <strain evidence="5">19CS4-2</strain>
    </source>
</reference>
<dbReference type="InterPro" id="IPR000524">
    <property type="entry name" value="Tscrpt_reg_HTH_GntR"/>
</dbReference>
<dbReference type="PROSITE" id="PS50949">
    <property type="entry name" value="HTH_GNTR"/>
    <property type="match status" value="1"/>
</dbReference>
<evidence type="ECO:0000256" key="1">
    <source>
        <dbReference type="ARBA" id="ARBA00023015"/>
    </source>
</evidence>
<evidence type="ECO:0000256" key="2">
    <source>
        <dbReference type="ARBA" id="ARBA00023125"/>
    </source>
</evidence>
<dbReference type="AlphaFoldDB" id="A0AA37MS17"/>
<dbReference type="InterPro" id="IPR011711">
    <property type="entry name" value="GntR_C"/>
</dbReference>
<evidence type="ECO:0000256" key="3">
    <source>
        <dbReference type="ARBA" id="ARBA00023163"/>
    </source>
</evidence>
<dbReference type="SUPFAM" id="SSF46785">
    <property type="entry name" value="Winged helix' DNA-binding domain"/>
    <property type="match status" value="1"/>
</dbReference>
<name>A0AA37MS17_9BURK</name>
<keyword evidence="2" id="KW-0238">DNA-binding</keyword>
<dbReference type="SMART" id="SM00345">
    <property type="entry name" value="HTH_GNTR"/>
    <property type="match status" value="1"/>
</dbReference>